<gene>
    <name evidence="1" type="ORF">AAHA92_17867</name>
</gene>
<reference evidence="1 2" key="1">
    <citation type="submission" date="2024-06" db="EMBL/GenBank/DDBJ databases">
        <title>A chromosome level genome sequence of Diviner's sage (Salvia divinorum).</title>
        <authorList>
            <person name="Ford S.A."/>
            <person name="Ro D.-K."/>
            <person name="Ness R.W."/>
            <person name="Phillips M.A."/>
        </authorList>
    </citation>
    <scope>NUCLEOTIDE SEQUENCE [LARGE SCALE GENOMIC DNA]</scope>
    <source>
        <strain evidence="1">SAF-2024a</strain>
        <tissue evidence="1">Leaf</tissue>
    </source>
</reference>
<organism evidence="1 2">
    <name type="scientific">Salvia divinorum</name>
    <name type="common">Maria pastora</name>
    <name type="synonym">Diviner's sage</name>
    <dbReference type="NCBI Taxonomy" id="28513"/>
    <lineage>
        <taxon>Eukaryota</taxon>
        <taxon>Viridiplantae</taxon>
        <taxon>Streptophyta</taxon>
        <taxon>Embryophyta</taxon>
        <taxon>Tracheophyta</taxon>
        <taxon>Spermatophyta</taxon>
        <taxon>Magnoliopsida</taxon>
        <taxon>eudicotyledons</taxon>
        <taxon>Gunneridae</taxon>
        <taxon>Pentapetalae</taxon>
        <taxon>asterids</taxon>
        <taxon>lamiids</taxon>
        <taxon>Lamiales</taxon>
        <taxon>Lamiaceae</taxon>
        <taxon>Nepetoideae</taxon>
        <taxon>Mentheae</taxon>
        <taxon>Salviinae</taxon>
        <taxon>Salvia</taxon>
        <taxon>Salvia subgen. Calosphace</taxon>
    </lineage>
</organism>
<proteinExistence type="predicted"/>
<dbReference type="EMBL" id="JBEAFC010000007">
    <property type="protein sequence ID" value="KAL1549823.1"/>
    <property type="molecule type" value="Genomic_DNA"/>
</dbReference>
<dbReference type="Proteomes" id="UP001567538">
    <property type="component" value="Unassembled WGS sequence"/>
</dbReference>
<evidence type="ECO:0000313" key="2">
    <source>
        <dbReference type="Proteomes" id="UP001567538"/>
    </source>
</evidence>
<accession>A0ABD1H075</accession>
<name>A0ABD1H075_SALDI</name>
<dbReference type="AlphaFoldDB" id="A0ABD1H075"/>
<sequence length="140" mass="15521">MILLPHSLSIQIRARPKSPPSSVKFLSLFPLGHCPLSVSLSRIAASPRSERSAAAVTVRIASPAAECPPESWFRGPPIRCQLSPVDLQYAPQTYRRFHLNIAPSLPGVAHYRRQYTNCRSAAPKKWTHVTNRNGKRVGES</sequence>
<evidence type="ECO:0000313" key="1">
    <source>
        <dbReference type="EMBL" id="KAL1549823.1"/>
    </source>
</evidence>
<comment type="caution">
    <text evidence="1">The sequence shown here is derived from an EMBL/GenBank/DDBJ whole genome shotgun (WGS) entry which is preliminary data.</text>
</comment>
<keyword evidence="2" id="KW-1185">Reference proteome</keyword>
<protein>
    <submittedName>
        <fullName evidence="1">Uncharacterized protein</fullName>
    </submittedName>
</protein>